<organism evidence="1">
    <name type="scientific">Cyclophora tenuis</name>
    <name type="common">Marine diatom</name>
    <dbReference type="NCBI Taxonomy" id="216820"/>
    <lineage>
        <taxon>Eukaryota</taxon>
        <taxon>Sar</taxon>
        <taxon>Stramenopiles</taxon>
        <taxon>Ochrophyta</taxon>
        <taxon>Bacillariophyta</taxon>
        <taxon>Fragilariophyceae</taxon>
        <taxon>Fragilariophycidae</taxon>
        <taxon>Cyclophorales</taxon>
        <taxon>Cyclophoraceae</taxon>
        <taxon>Cyclophora</taxon>
    </lineage>
</organism>
<protein>
    <recommendedName>
        <fullName evidence="2">Peptidase S1 domain-containing protein</fullName>
    </recommendedName>
</protein>
<name>A0A7S1D5I2_CYCTE</name>
<reference evidence="1" key="1">
    <citation type="submission" date="2021-01" db="EMBL/GenBank/DDBJ databases">
        <authorList>
            <person name="Corre E."/>
            <person name="Pelletier E."/>
            <person name="Niang G."/>
            <person name="Scheremetjew M."/>
            <person name="Finn R."/>
            <person name="Kale V."/>
            <person name="Holt S."/>
            <person name="Cochrane G."/>
            <person name="Meng A."/>
            <person name="Brown T."/>
            <person name="Cohen L."/>
        </authorList>
    </citation>
    <scope>NUCLEOTIDE SEQUENCE</scope>
    <source>
        <strain evidence="1">ECT3854</strain>
    </source>
</reference>
<proteinExistence type="predicted"/>
<dbReference type="AlphaFoldDB" id="A0A7S1D5I2"/>
<accession>A0A7S1D5I2</accession>
<evidence type="ECO:0000313" key="1">
    <source>
        <dbReference type="EMBL" id="CAD8938901.1"/>
    </source>
</evidence>
<gene>
    <name evidence="1" type="ORF">CTEN0397_LOCUS9964</name>
</gene>
<evidence type="ECO:0008006" key="2">
    <source>
        <dbReference type="Google" id="ProtNLM"/>
    </source>
</evidence>
<sequence length="186" mass="20424">MGCGDPVFPGVYSRVSGAIDWIEQVLCDQRDPGERRPSICPPLATETASLSTNAAPPIRERPSRNSLRQTVHGVSASSACSDAPSSTTMHIDVDSGARTCAWLSQQEPDFITTVCTNNAMVYDQCPETCSRCGQDCQDDPNALFEARGSQRSCEWLAMKRKRRNAYCKQDEVAYRVCKETCESCIG</sequence>
<dbReference type="EMBL" id="HBFW01015614">
    <property type="protein sequence ID" value="CAD8938901.1"/>
    <property type="molecule type" value="Transcribed_RNA"/>
</dbReference>